<gene>
    <name evidence="1" type="ORF">FRZ06_01435</name>
</gene>
<keyword evidence="2" id="KW-1185">Reference proteome</keyword>
<evidence type="ECO:0000313" key="1">
    <source>
        <dbReference type="EMBL" id="QOX62103.1"/>
    </source>
</evidence>
<dbReference type="Proteomes" id="UP000594014">
    <property type="component" value="Chromosome"/>
</dbReference>
<evidence type="ECO:0000313" key="2">
    <source>
        <dbReference type="Proteomes" id="UP000594014"/>
    </source>
</evidence>
<protein>
    <submittedName>
        <fullName evidence="1">Glycoside hydrolase family 18 protein</fullName>
    </submittedName>
</protein>
<proteinExistence type="predicted"/>
<accession>A0ACD1A6R6</accession>
<keyword evidence="1" id="KW-0378">Hydrolase</keyword>
<reference evidence="1" key="1">
    <citation type="submission" date="2019-08" db="EMBL/GenBank/DDBJ databases">
        <title>Genome sequence of Clostridiales bacterium MT110.</title>
        <authorList>
            <person name="Cao J."/>
        </authorList>
    </citation>
    <scope>NUCLEOTIDE SEQUENCE</scope>
    <source>
        <strain evidence="1">MT110</strain>
    </source>
</reference>
<sequence>MVMSDWRPSLCERKLWNMLRNVEAARTPSVLPSGRKLIGYYTAWSVNTGYTPSQIDATKLTHINYAFANISPELTITLGYPNLDPFNFSQLNDLKRINPDLKTLISVGGWTWSGRFSDVALTDDSRTVFADSCIDFIKQYGFDGVDLDWEYPVSGGLPTNIRRPEDKENFTLLLQRMRERLDEQGAADQTTYLLTIAGGNGAFYANNVELSRIHPYLDYACIMSYDIHGTWDTYTDFNAPLFENNDISPQYKWSVAAGIETWDLGGFPMNKLMMGIPFYGYLYASVNNFNYGLYQPFFGANSITYDQIIANYADNALFTRFFHPQSLVPWLFDGSVFISYDDPESIRYKTDYLKSIDMGGAMIWELSQDRTNVLLFFLNENLR</sequence>
<organism evidence="1 2">
    <name type="scientific">Anoxybacterium hadale</name>
    <dbReference type="NCBI Taxonomy" id="3408580"/>
    <lineage>
        <taxon>Bacteria</taxon>
        <taxon>Bacillati</taxon>
        <taxon>Bacillota</taxon>
        <taxon>Clostridia</taxon>
        <taxon>Peptostreptococcales</taxon>
        <taxon>Anaerovoracaceae</taxon>
        <taxon>Anoxybacterium</taxon>
    </lineage>
</organism>
<dbReference type="EMBL" id="CP042469">
    <property type="protein sequence ID" value="QOX62103.1"/>
    <property type="molecule type" value="Genomic_DNA"/>
</dbReference>
<name>A0ACD1A6R6_9FIRM</name>